<accession>A0ABM5W3L2</accession>
<keyword evidence="1" id="KW-1133">Transmembrane helix</keyword>
<dbReference type="Proteomes" id="UP000028530">
    <property type="component" value="Plasmid pPME5"/>
</dbReference>
<keyword evidence="1" id="KW-0812">Transmembrane</keyword>
<dbReference type="EMBL" id="CP013125">
    <property type="protein sequence ID" value="ALN21794.1"/>
    <property type="molecule type" value="Genomic_DNA"/>
</dbReference>
<keyword evidence="2" id="KW-0614">Plasmid</keyword>
<feature type="transmembrane region" description="Helical" evidence="1">
    <location>
        <begin position="31"/>
        <end position="51"/>
    </location>
</feature>
<protein>
    <submittedName>
        <fullName evidence="2">Uncharacterized protein</fullName>
    </submittedName>
</protein>
<reference evidence="2 3" key="1">
    <citation type="submission" date="2015-11" db="EMBL/GenBank/DDBJ databases">
        <authorList>
            <person name="Chong T.M."/>
            <person name="Chan K.G."/>
            <person name="Dessaux Y."/>
        </authorList>
    </citation>
    <scope>NUCLEOTIDE SEQUENCE [LARGE SCALE GENOMIC DNA]</scope>
    <source>
        <strain evidence="2 3">S5.2</strain>
        <plasmid evidence="3">Plasmid</plasmid>
    </source>
</reference>
<name>A0ABM5W3L2_ECTME</name>
<geneLocation type="plasmid" evidence="3"/>
<evidence type="ECO:0000256" key="1">
    <source>
        <dbReference type="SAM" id="Phobius"/>
    </source>
</evidence>
<proteinExistence type="predicted"/>
<evidence type="ECO:0000313" key="3">
    <source>
        <dbReference type="Proteomes" id="UP000028530"/>
    </source>
</evidence>
<organism evidence="2 3">
    <name type="scientific">Ectopseudomonas mendocina S5.2</name>
    <dbReference type="NCBI Taxonomy" id="1225174"/>
    <lineage>
        <taxon>Bacteria</taxon>
        <taxon>Pseudomonadati</taxon>
        <taxon>Pseudomonadota</taxon>
        <taxon>Gammaproteobacteria</taxon>
        <taxon>Pseudomonadales</taxon>
        <taxon>Pseudomonadaceae</taxon>
        <taxon>Ectopseudomonas</taxon>
    </lineage>
</organism>
<feature type="transmembrane region" description="Helical" evidence="1">
    <location>
        <begin position="5"/>
        <end position="25"/>
    </location>
</feature>
<gene>
    <name evidence="2" type="ORF">DW68_024255</name>
</gene>
<keyword evidence="1" id="KW-0472">Membrane</keyword>
<sequence length="91" mass="9624">MRFVVWVGISIIGLLFIIYSGALAHGDAQPVGVFSLLMGCVFVVAGLVGLVHDDKAHAARHVDGDGESKTSGEFWSGLLGSVRELFLGPKK</sequence>
<keyword evidence="3" id="KW-1185">Reference proteome</keyword>
<evidence type="ECO:0000313" key="2">
    <source>
        <dbReference type="EMBL" id="ALN21794.1"/>
    </source>
</evidence>